<dbReference type="EMBL" id="MWQN01000005">
    <property type="protein sequence ID" value="OPC76693.1"/>
    <property type="molecule type" value="Genomic_DNA"/>
</dbReference>
<evidence type="ECO:0000313" key="3">
    <source>
        <dbReference type="EMBL" id="OPC76693.1"/>
    </source>
</evidence>
<feature type="region of interest" description="Disordered" evidence="1">
    <location>
        <begin position="1"/>
        <end position="101"/>
    </location>
</feature>
<organism evidence="3 4">
    <name type="scientific">Embleya scabrispora</name>
    <dbReference type="NCBI Taxonomy" id="159449"/>
    <lineage>
        <taxon>Bacteria</taxon>
        <taxon>Bacillati</taxon>
        <taxon>Actinomycetota</taxon>
        <taxon>Actinomycetes</taxon>
        <taxon>Kitasatosporales</taxon>
        <taxon>Streptomycetaceae</taxon>
        <taxon>Embleya</taxon>
    </lineage>
</organism>
<feature type="compositionally biased region" description="Basic and acidic residues" evidence="1">
    <location>
        <begin position="35"/>
        <end position="47"/>
    </location>
</feature>
<gene>
    <name evidence="3" type="ORF">B4N89_45220</name>
</gene>
<comment type="caution">
    <text evidence="3">The sequence shown here is derived from an EMBL/GenBank/DDBJ whole genome shotgun (WGS) entry which is preliminary data.</text>
</comment>
<dbReference type="InterPro" id="IPR050678">
    <property type="entry name" value="DNA_Partitioning_ATPase"/>
</dbReference>
<dbReference type="CDD" id="cd02042">
    <property type="entry name" value="ParAB_family"/>
    <property type="match status" value="1"/>
</dbReference>
<accession>A0A1T3NIQ8</accession>
<name>A0A1T3NIQ8_9ACTN</name>
<dbReference type="AlphaFoldDB" id="A0A1T3NIQ8"/>
<protein>
    <recommendedName>
        <fullName evidence="2">AAA domain-containing protein</fullName>
    </recommendedName>
</protein>
<dbReference type="SUPFAM" id="SSF52540">
    <property type="entry name" value="P-loop containing nucleoside triphosphate hydrolases"/>
    <property type="match status" value="1"/>
</dbReference>
<dbReference type="InterPro" id="IPR025669">
    <property type="entry name" value="AAA_dom"/>
</dbReference>
<dbReference type="InterPro" id="IPR027417">
    <property type="entry name" value="P-loop_NTPase"/>
</dbReference>
<dbReference type="Proteomes" id="UP000190037">
    <property type="component" value="Unassembled WGS sequence"/>
</dbReference>
<dbReference type="STRING" id="159449.B4N89_45220"/>
<feature type="compositionally biased region" description="Low complexity" evidence="1">
    <location>
        <begin position="1"/>
        <end position="19"/>
    </location>
</feature>
<dbReference type="Gene3D" id="3.40.50.300">
    <property type="entry name" value="P-loop containing nucleotide triphosphate hydrolases"/>
    <property type="match status" value="1"/>
</dbReference>
<feature type="compositionally biased region" description="Basic and acidic residues" evidence="1">
    <location>
        <begin position="61"/>
        <end position="71"/>
    </location>
</feature>
<reference evidence="3 4" key="1">
    <citation type="submission" date="2017-03" db="EMBL/GenBank/DDBJ databases">
        <title>Draft genome sequence of Streptomyces scabrisporus NF3, endophyte isolated from Amphipterygium adstringens.</title>
        <authorList>
            <person name="Vazquez M."/>
            <person name="Ceapa C.D."/>
            <person name="Rodriguez Luna D."/>
            <person name="Sanchez Esquivel S."/>
        </authorList>
    </citation>
    <scope>NUCLEOTIDE SEQUENCE [LARGE SCALE GENOMIC DNA]</scope>
    <source>
        <strain evidence="3 4">NF3</strain>
    </source>
</reference>
<evidence type="ECO:0000313" key="4">
    <source>
        <dbReference type="Proteomes" id="UP000190037"/>
    </source>
</evidence>
<evidence type="ECO:0000259" key="2">
    <source>
        <dbReference type="Pfam" id="PF13614"/>
    </source>
</evidence>
<proteinExistence type="predicted"/>
<sequence length="352" mass="38670">MMGVSAPARRTLSRATTATDPTPIEVARHSTTQKTTDRPTIRPGDRRVRSHRSARSQGEPVKTHSPQEHRGLLMKPTQAAAVPAQASAVQTDPPSSEAEDHSWERLLVIPETIPAPLRQMITLLDPDLQMVVLAALNSPNGVQLTIANAKGGVMKTTLAVYTALMLALTGEQVLLVDADDTNRTCLKWNRLAGQAWPRNVMVVGWADDALRTRIDNARANHRHIIVDVGPSDTSLIKQAWLATGHGIVPTQQYPGDVVQLPTTFELLRELTEPVKLQVLLSRAFPARKSFTNAVNHISGQGYPLLKGHVPHLEYIAEEWGALPAEFTHFAEVVAEILGVPRHEIDRRMKRAA</sequence>
<dbReference type="PANTHER" id="PTHR13696">
    <property type="entry name" value="P-LOOP CONTAINING NUCLEOSIDE TRIPHOSPHATE HYDROLASE"/>
    <property type="match status" value="1"/>
</dbReference>
<dbReference type="Pfam" id="PF13614">
    <property type="entry name" value="AAA_31"/>
    <property type="match status" value="1"/>
</dbReference>
<evidence type="ECO:0000256" key="1">
    <source>
        <dbReference type="SAM" id="MobiDB-lite"/>
    </source>
</evidence>
<feature type="compositionally biased region" description="Low complexity" evidence="1">
    <location>
        <begin position="76"/>
        <end position="91"/>
    </location>
</feature>
<feature type="domain" description="AAA" evidence="2">
    <location>
        <begin position="145"/>
        <end position="181"/>
    </location>
</feature>
<dbReference type="PANTHER" id="PTHR13696:SF96">
    <property type="entry name" value="COBQ_COBB_MIND_PARA NUCLEOTIDE BINDING DOMAIN-CONTAINING PROTEIN"/>
    <property type="match status" value="1"/>
</dbReference>
<keyword evidence="4" id="KW-1185">Reference proteome</keyword>